<evidence type="ECO:0000259" key="10">
    <source>
        <dbReference type="PROSITE" id="PS51456"/>
    </source>
</evidence>
<proteinExistence type="inferred from homology"/>
<comment type="caution">
    <text evidence="8">Lacks conserved residue(s) required for the propagation of feature annotation.</text>
</comment>
<dbReference type="Proteomes" id="UP000271098">
    <property type="component" value="Unassembled WGS sequence"/>
</dbReference>
<gene>
    <name evidence="11" type="ORF">GPUH_LOCUS5278</name>
</gene>
<evidence type="ECO:0000256" key="2">
    <source>
        <dbReference type="ARBA" id="ARBA00022741"/>
    </source>
</evidence>
<protein>
    <submittedName>
        <fullName evidence="13">Myosin motor domain-containing protein</fullName>
    </submittedName>
</protein>
<dbReference type="FunFam" id="1.20.5.4820:FF:000002">
    <property type="entry name" value="Myosin heavy chain 10"/>
    <property type="match status" value="1"/>
</dbReference>
<dbReference type="InterPro" id="IPR027417">
    <property type="entry name" value="P-loop_NTPase"/>
</dbReference>
<keyword evidence="3" id="KW-0067">ATP-binding</keyword>
<dbReference type="Gene3D" id="1.20.120.720">
    <property type="entry name" value="Myosin VI head, motor domain, U50 subdomain"/>
    <property type="match status" value="1"/>
</dbReference>
<reference evidence="11 12" key="2">
    <citation type="submission" date="2018-11" db="EMBL/GenBank/DDBJ databases">
        <authorList>
            <consortium name="Pathogen Informatics"/>
        </authorList>
    </citation>
    <scope>NUCLEOTIDE SEQUENCE [LARGE SCALE GENOMIC DNA]</scope>
</reference>
<dbReference type="InterPro" id="IPR001609">
    <property type="entry name" value="Myosin_head_motor_dom-like"/>
</dbReference>
<accession>A0A183D987</accession>
<dbReference type="GO" id="GO:0007015">
    <property type="term" value="P:actin filament organization"/>
    <property type="evidence" value="ECO:0007669"/>
    <property type="project" value="TreeGrafter"/>
</dbReference>
<dbReference type="GO" id="GO:0005524">
    <property type="term" value="F:ATP binding"/>
    <property type="evidence" value="ECO:0007669"/>
    <property type="project" value="UniProtKB-KW"/>
</dbReference>
<dbReference type="Gene3D" id="1.20.5.4820">
    <property type="match status" value="1"/>
</dbReference>
<keyword evidence="5 8" id="KW-0518">Myosin</keyword>
<comment type="similarity">
    <text evidence="1 8">Belongs to the TRAFAC class myosin-kinesin ATPase superfamily. Myosin family.</text>
</comment>
<keyword evidence="12" id="KW-1185">Reference proteome</keyword>
<evidence type="ECO:0000256" key="9">
    <source>
        <dbReference type="SAM" id="Coils"/>
    </source>
</evidence>
<dbReference type="Gene3D" id="1.20.5.340">
    <property type="match status" value="1"/>
</dbReference>
<evidence type="ECO:0000256" key="5">
    <source>
        <dbReference type="ARBA" id="ARBA00023123"/>
    </source>
</evidence>
<dbReference type="EMBL" id="UYRT01010969">
    <property type="protein sequence ID" value="VDK50027.1"/>
    <property type="molecule type" value="Genomic_DNA"/>
</dbReference>
<evidence type="ECO:0000313" key="12">
    <source>
        <dbReference type="Proteomes" id="UP000271098"/>
    </source>
</evidence>
<evidence type="ECO:0000256" key="4">
    <source>
        <dbReference type="ARBA" id="ARBA00023054"/>
    </source>
</evidence>
<feature type="coiled-coil region" evidence="9">
    <location>
        <begin position="268"/>
        <end position="302"/>
    </location>
</feature>
<keyword evidence="4 9" id="KW-0175">Coiled coil</keyword>
<name>A0A183D987_9BILA</name>
<dbReference type="SMART" id="SM00242">
    <property type="entry name" value="MYSc"/>
    <property type="match status" value="1"/>
</dbReference>
<evidence type="ECO:0000256" key="8">
    <source>
        <dbReference type="PROSITE-ProRule" id="PRU00782"/>
    </source>
</evidence>
<dbReference type="PANTHER" id="PTHR13140">
    <property type="entry name" value="MYOSIN"/>
    <property type="match status" value="1"/>
</dbReference>
<dbReference type="GO" id="GO:0051015">
    <property type="term" value="F:actin filament binding"/>
    <property type="evidence" value="ECO:0007669"/>
    <property type="project" value="TreeGrafter"/>
</dbReference>
<dbReference type="SUPFAM" id="SSF52540">
    <property type="entry name" value="P-loop containing nucleoside triphosphate hydrolases"/>
    <property type="match status" value="1"/>
</dbReference>
<dbReference type="GO" id="GO:0005737">
    <property type="term" value="C:cytoplasm"/>
    <property type="evidence" value="ECO:0007669"/>
    <property type="project" value="TreeGrafter"/>
</dbReference>
<evidence type="ECO:0000313" key="11">
    <source>
        <dbReference type="EMBL" id="VDK50027.1"/>
    </source>
</evidence>
<reference evidence="13" key="1">
    <citation type="submission" date="2016-06" db="UniProtKB">
        <authorList>
            <consortium name="WormBaseParasite"/>
        </authorList>
    </citation>
    <scope>IDENTIFICATION</scope>
</reference>
<evidence type="ECO:0000256" key="1">
    <source>
        <dbReference type="ARBA" id="ARBA00008314"/>
    </source>
</evidence>
<dbReference type="InterPro" id="IPR036961">
    <property type="entry name" value="Kinesin_motor_dom_sf"/>
</dbReference>
<dbReference type="PROSITE" id="PS51456">
    <property type="entry name" value="MYOSIN_MOTOR"/>
    <property type="match status" value="1"/>
</dbReference>
<organism evidence="13">
    <name type="scientific">Gongylonema pulchrum</name>
    <dbReference type="NCBI Taxonomy" id="637853"/>
    <lineage>
        <taxon>Eukaryota</taxon>
        <taxon>Metazoa</taxon>
        <taxon>Ecdysozoa</taxon>
        <taxon>Nematoda</taxon>
        <taxon>Chromadorea</taxon>
        <taxon>Rhabditida</taxon>
        <taxon>Spirurina</taxon>
        <taxon>Spiruromorpha</taxon>
        <taxon>Spiruroidea</taxon>
        <taxon>Gongylonematidae</taxon>
        <taxon>Gongylonema</taxon>
    </lineage>
</organism>
<evidence type="ECO:0000256" key="3">
    <source>
        <dbReference type="ARBA" id="ARBA00022840"/>
    </source>
</evidence>
<keyword evidence="6" id="KW-0505">Motor protein</keyword>
<feature type="region of interest" description="Actin-binding" evidence="8">
    <location>
        <begin position="80"/>
        <end position="102"/>
    </location>
</feature>
<dbReference type="GO" id="GO:0016020">
    <property type="term" value="C:membrane"/>
    <property type="evidence" value="ECO:0007669"/>
    <property type="project" value="TreeGrafter"/>
</dbReference>
<dbReference type="WBParaSite" id="GPUH_0000528501-mRNA-1">
    <property type="protein sequence ID" value="GPUH_0000528501-mRNA-1"/>
    <property type="gene ID" value="GPUH_0000528501"/>
</dbReference>
<dbReference type="OrthoDB" id="6108017at2759"/>
<evidence type="ECO:0000256" key="6">
    <source>
        <dbReference type="ARBA" id="ARBA00023175"/>
    </source>
</evidence>
<evidence type="ECO:0000313" key="13">
    <source>
        <dbReference type="WBParaSite" id="GPUH_0000528501-mRNA-1"/>
    </source>
</evidence>
<dbReference type="Pfam" id="PF00063">
    <property type="entry name" value="Myosin_head"/>
    <property type="match status" value="1"/>
</dbReference>
<dbReference type="Gene3D" id="3.40.850.10">
    <property type="entry name" value="Kinesin motor domain"/>
    <property type="match status" value="1"/>
</dbReference>
<dbReference type="GO" id="GO:0000146">
    <property type="term" value="F:microfilament motor activity"/>
    <property type="evidence" value="ECO:0007669"/>
    <property type="project" value="TreeGrafter"/>
</dbReference>
<dbReference type="AlphaFoldDB" id="A0A183D987"/>
<keyword evidence="7 8" id="KW-0009">Actin-binding</keyword>
<dbReference type="PANTHER" id="PTHR13140:SF857">
    <property type="entry name" value="MYOSIN-11"/>
    <property type="match status" value="1"/>
</dbReference>
<evidence type="ECO:0000256" key="7">
    <source>
        <dbReference type="ARBA" id="ARBA00023203"/>
    </source>
</evidence>
<dbReference type="Gene3D" id="1.20.58.530">
    <property type="match status" value="1"/>
</dbReference>
<feature type="domain" description="Myosin motor" evidence="10">
    <location>
        <begin position="1"/>
        <end position="204"/>
    </location>
</feature>
<dbReference type="GO" id="GO:0016459">
    <property type="term" value="C:myosin complex"/>
    <property type="evidence" value="ECO:0007669"/>
    <property type="project" value="UniProtKB-KW"/>
</dbReference>
<sequence>MLKVRYNATNFLEKNKDPLNDSAVAVLKHCKGNQLLLDIWTDYQTQEEAAEAAKAGIEGGRKKGKSASFMTVSMIYRESLTNLMNMLYQTHPHFIRCIIPNEKKASGVIDSALVLNQLTCNGVLEGIRICRKGYPNRMLYGDFKHRYAILAADAAKDSDEKKASLGITDFLCNSGNLNDEEFRLGGTKIFFKAGILARLEDMRDEALRVVMTNFQARIRAFLGLADRRRRIQQKSGLMLIQRNIRSWCTLRTWEWFKLYGRVKPMLKAGKEAEEIEKLNEKIKVLENSLQKEEGNRKDLETQVYWKFLNCPTQAFSDFYSSPSELAEMCTEKRHKRKRNDI</sequence>
<keyword evidence="2" id="KW-0547">Nucleotide-binding</keyword>